<evidence type="ECO:0000313" key="3">
    <source>
        <dbReference type="Proteomes" id="UP000257597"/>
    </source>
</evidence>
<name>A0A345MIP3_9CAUD</name>
<organism evidence="2 3">
    <name type="scientific">Gordonia phage Daredevil</name>
    <dbReference type="NCBI Taxonomy" id="2283286"/>
    <lineage>
        <taxon>Viruses</taxon>
        <taxon>Duplodnaviria</taxon>
        <taxon>Heunggongvirae</taxon>
        <taxon>Uroviricota</taxon>
        <taxon>Caudoviricetes</taxon>
        <taxon>Daredevilvirus</taxon>
        <taxon>Daredevilvirus daredevil</taxon>
    </lineage>
</organism>
<evidence type="ECO:0000313" key="2">
    <source>
        <dbReference type="EMBL" id="AXH70424.1"/>
    </source>
</evidence>
<feature type="compositionally biased region" description="Low complexity" evidence="1">
    <location>
        <begin position="670"/>
        <end position="682"/>
    </location>
</feature>
<sequence>MNDNSKKAAEALVQHFQGMVDGQAGNIQDLFDSLLPVQDFVNAILETLGGNPTAMATFFATWAENLPWLKDFENWVPNIGADLAGLRDAVEGTYVGNDVVLNAIQRAVGAIRSLAGGLIDPSRIPQIFLGQLSNQPSPNLLSGFGDFSAAGTIDGGDVWVWDESEGHTTPGSVRGTADGERHVLTSELVSVSEGQKLDLSGWAKWAQPKWPNMLTYSQATLETDESVLVATPIARRLNSNNAVLTRDNSWSDGGNYSVKLTADNKADTNFNWGGDGVFAPPYNAPGSFRMGTQPGRTYRMCATFRLTEAMTSATTGNRSLGLTAWYTRGQGSHTKVNIGEAAPNAAGEYRLEGDFTIPADATGAFFRIYFGYTTGTIWIDRMGLFDITDSVPPAGYYVQPHNGIGDTYTLSVIPQSGDIAGAESVIKAIANPSASGGWSELNGTYTVPAGVDGVRVRLGIEAPASAGVAWFDDVSLRKTATSLPQQWVSGLAETLGDLWDGLGNLIDNLLASLGIPPTGTIVDRILDLSDEFGDWLDDTQTQAAKFADLVGDLLADPGKVLGTLPQTLVSGLSTSLNSLQSFIQNLLNAILQGIRGVPVVGGSIANVIEDLTGMNKDVAAAAESADVAQAQIVTIQQVFAVRSNRPLWEGLDPTGESTFPYTQLAQPAAHGHTGSTNSTGNHTGHEGTANSRGAHSHDVTVTNWGTSEIPVAGSMTPGGCIRIESPVEKRQITFQARRSGAVSSFYIDVYHMEDDGSFTLLHSSANIAADILTVMTWQQVEIPPTLVELGDVIMIQFRANANCFVAGIQLPAPANALGFRPLQIGMLRNSSDAPAVLSQTAADSAYSGYTPYIQLGSDVGQLNAARNFYDNFNRTILGSNWAANWRSNSGGEYLTVSGNRLVNPTSGMLLYQRSLALYTLPLSSDDVSVEFDLTSVNGVASGVIICADNNAQNYVGAFVTTSGGGIWTNVGGVNGTMTERSTVAASNNNARWKITYTSADNTYRLYKNGALHTSWTDSTNIIGHGKGRRFCGAQIDNQSFTTGSPIDNWNAYDNEAGT</sequence>
<dbReference type="Gene3D" id="2.60.120.560">
    <property type="entry name" value="Exo-inulinase, domain 1"/>
    <property type="match status" value="1"/>
</dbReference>
<dbReference type="RefSeq" id="YP_009807150.1">
    <property type="nucleotide sequence ID" value="NC_048021.1"/>
</dbReference>
<reference evidence="3" key="1">
    <citation type="submission" date="2018-07" db="EMBL/GenBank/DDBJ databases">
        <authorList>
            <person name="Quirk P.G."/>
            <person name="Krulwich T.A."/>
        </authorList>
    </citation>
    <scope>NUCLEOTIDE SEQUENCE [LARGE SCALE GENOMIC DNA]</scope>
</reference>
<keyword evidence="3" id="KW-1185">Reference proteome</keyword>
<dbReference type="Proteomes" id="UP000257597">
    <property type="component" value="Segment"/>
</dbReference>
<gene>
    <name evidence="2" type="primary">36</name>
    <name evidence="2" type="ORF">SEA_DAREDEVIL_36</name>
</gene>
<dbReference type="EMBL" id="MH590603">
    <property type="protein sequence ID" value="AXH70424.1"/>
    <property type="molecule type" value="Genomic_DNA"/>
</dbReference>
<accession>A0A345MIP3</accession>
<dbReference type="GeneID" id="54998027"/>
<protein>
    <submittedName>
        <fullName evidence="2">Minor tail protein</fullName>
    </submittedName>
</protein>
<dbReference type="Gene3D" id="2.60.120.260">
    <property type="entry name" value="Galactose-binding domain-like"/>
    <property type="match status" value="2"/>
</dbReference>
<feature type="region of interest" description="Disordered" evidence="1">
    <location>
        <begin position="667"/>
        <end position="695"/>
    </location>
</feature>
<proteinExistence type="predicted"/>
<dbReference type="KEGG" id="vg:54998027"/>
<evidence type="ECO:0000256" key="1">
    <source>
        <dbReference type="SAM" id="MobiDB-lite"/>
    </source>
</evidence>